<protein>
    <submittedName>
        <fullName evidence="1">Uncharacterized protein</fullName>
    </submittedName>
</protein>
<feature type="non-terminal residue" evidence="1">
    <location>
        <position position="50"/>
    </location>
</feature>
<evidence type="ECO:0000313" key="1">
    <source>
        <dbReference type="EMBL" id="KAH9298004.1"/>
    </source>
</evidence>
<comment type="caution">
    <text evidence="1">The sequence shown here is derived from an EMBL/GenBank/DDBJ whole genome shotgun (WGS) entry which is preliminary data.</text>
</comment>
<accession>A0AA38CKT8</accession>
<proteinExistence type="predicted"/>
<name>A0AA38CKT8_TAXCH</name>
<evidence type="ECO:0000313" key="2">
    <source>
        <dbReference type="Proteomes" id="UP000824469"/>
    </source>
</evidence>
<keyword evidence="2" id="KW-1185">Reference proteome</keyword>
<organism evidence="1 2">
    <name type="scientific">Taxus chinensis</name>
    <name type="common">Chinese yew</name>
    <name type="synonym">Taxus wallichiana var. chinensis</name>
    <dbReference type="NCBI Taxonomy" id="29808"/>
    <lineage>
        <taxon>Eukaryota</taxon>
        <taxon>Viridiplantae</taxon>
        <taxon>Streptophyta</taxon>
        <taxon>Embryophyta</taxon>
        <taxon>Tracheophyta</taxon>
        <taxon>Spermatophyta</taxon>
        <taxon>Pinopsida</taxon>
        <taxon>Pinidae</taxon>
        <taxon>Conifers II</taxon>
        <taxon>Cupressales</taxon>
        <taxon>Taxaceae</taxon>
        <taxon>Taxus</taxon>
    </lineage>
</organism>
<dbReference type="AlphaFoldDB" id="A0AA38CKT8"/>
<reference evidence="1 2" key="1">
    <citation type="journal article" date="2021" name="Nat. Plants">
        <title>The Taxus genome provides insights into paclitaxel biosynthesis.</title>
        <authorList>
            <person name="Xiong X."/>
            <person name="Gou J."/>
            <person name="Liao Q."/>
            <person name="Li Y."/>
            <person name="Zhou Q."/>
            <person name="Bi G."/>
            <person name="Li C."/>
            <person name="Du R."/>
            <person name="Wang X."/>
            <person name="Sun T."/>
            <person name="Guo L."/>
            <person name="Liang H."/>
            <person name="Lu P."/>
            <person name="Wu Y."/>
            <person name="Zhang Z."/>
            <person name="Ro D.K."/>
            <person name="Shang Y."/>
            <person name="Huang S."/>
            <person name="Yan J."/>
        </authorList>
    </citation>
    <scope>NUCLEOTIDE SEQUENCE [LARGE SCALE GENOMIC DNA]</scope>
    <source>
        <strain evidence="1">Ta-2019</strain>
    </source>
</reference>
<dbReference type="Proteomes" id="UP000824469">
    <property type="component" value="Unassembled WGS sequence"/>
</dbReference>
<gene>
    <name evidence="1" type="ORF">KI387_029686</name>
</gene>
<sequence length="50" mass="5556">MEVVEVEVTEEDTEAMVIELEEVTSPKEPVMHADPLIIIGVNDLIIESGY</sequence>
<dbReference type="EMBL" id="JAHRHJ020000010">
    <property type="protein sequence ID" value="KAH9298004.1"/>
    <property type="molecule type" value="Genomic_DNA"/>
</dbReference>